<name>A0A2T6SLQ9_HELPX</name>
<evidence type="ECO:0000313" key="1">
    <source>
        <dbReference type="EMBL" id="PUD37705.1"/>
    </source>
</evidence>
<evidence type="ECO:0000313" key="2">
    <source>
        <dbReference type="Proteomes" id="UP000244660"/>
    </source>
</evidence>
<accession>A0A2T6SLQ9</accession>
<reference evidence="1 2" key="1">
    <citation type="submission" date="2018-01" db="EMBL/GenBank/DDBJ databases">
        <title>Helicobacter pylori genome-wide association study shows promise for predicting gastric cancer risk.</title>
        <authorList>
            <person name="Berthenet E."/>
            <person name="Yahara K."/>
            <person name="Thorell K."/>
            <person name="Pascoe B."/>
            <person name="Meric G."/>
            <person name="Mikhail J.M."/>
            <person name="Engstrand L."/>
            <person name="Enroth H."/>
            <person name="Burette A."/>
            <person name="Megraud F."/>
            <person name="Atherton J."/>
            <person name="Smith S."/>
            <person name="Wilkinson T.S."/>
            <person name="Hitchings M.D."/>
            <person name="Falush D."/>
            <person name="Sheppard S.K."/>
        </authorList>
    </citation>
    <scope>NUCLEOTIDE SEQUENCE [LARGE SCALE GENOMIC DNA]</scope>
    <source>
        <strain evidence="1 2">462</strain>
    </source>
</reference>
<gene>
    <name evidence="1" type="ORF">C2R92_07680</name>
</gene>
<proteinExistence type="predicted"/>
<dbReference type="EMBL" id="QBQB01000199">
    <property type="protein sequence ID" value="PUD37705.1"/>
    <property type="molecule type" value="Genomic_DNA"/>
</dbReference>
<sequence>MVFKKPFFKNRLLNVINKSKFIKIIIMIKAFNHYCRKIMRGFVKTLIKNKEQKR</sequence>
<comment type="caution">
    <text evidence="1">The sequence shown here is derived from an EMBL/GenBank/DDBJ whole genome shotgun (WGS) entry which is preliminary data.</text>
</comment>
<protein>
    <submittedName>
        <fullName evidence="1">Sugar fermentation stimulation protein</fullName>
    </submittedName>
</protein>
<dbReference type="AlphaFoldDB" id="A0A2T6SLQ9"/>
<organism evidence="1 2">
    <name type="scientific">Helicobacter pylori</name>
    <name type="common">Campylobacter pylori</name>
    <dbReference type="NCBI Taxonomy" id="210"/>
    <lineage>
        <taxon>Bacteria</taxon>
        <taxon>Pseudomonadati</taxon>
        <taxon>Campylobacterota</taxon>
        <taxon>Epsilonproteobacteria</taxon>
        <taxon>Campylobacterales</taxon>
        <taxon>Helicobacteraceae</taxon>
        <taxon>Helicobacter</taxon>
    </lineage>
</organism>
<dbReference type="Proteomes" id="UP000244660">
    <property type="component" value="Unassembled WGS sequence"/>
</dbReference>